<dbReference type="Gene3D" id="6.10.250.690">
    <property type="match status" value="1"/>
</dbReference>
<feature type="modified residue" description="4-aspartylphosphate" evidence="10">
    <location>
        <position position="57"/>
    </location>
</feature>
<dbReference type="InterPro" id="IPR011006">
    <property type="entry name" value="CheY-like_superfamily"/>
</dbReference>
<evidence type="ECO:0000256" key="8">
    <source>
        <dbReference type="ARBA" id="ARBA00023163"/>
    </source>
</evidence>
<evidence type="ECO:0000256" key="10">
    <source>
        <dbReference type="PROSITE-ProRule" id="PRU00169"/>
    </source>
</evidence>
<dbReference type="GO" id="GO:0000987">
    <property type="term" value="F:cis-regulatory region sequence-specific DNA binding"/>
    <property type="evidence" value="ECO:0007669"/>
    <property type="project" value="UniProtKB-ARBA"/>
</dbReference>
<evidence type="ECO:0000256" key="3">
    <source>
        <dbReference type="ARBA" id="ARBA00022490"/>
    </source>
</evidence>
<keyword evidence="6" id="KW-0805">Transcription regulation</keyword>
<reference evidence="14 15" key="1">
    <citation type="submission" date="2016-10" db="EMBL/GenBank/DDBJ databases">
        <authorList>
            <person name="de Groot N.N."/>
        </authorList>
    </citation>
    <scope>NUCLEOTIDE SEQUENCE [LARGE SCALE GENOMIC DNA]</scope>
    <source>
        <strain evidence="14 15">DSM 797</strain>
    </source>
</reference>
<dbReference type="GO" id="GO:0045893">
    <property type="term" value="P:positive regulation of DNA-templated transcription"/>
    <property type="evidence" value="ECO:0007669"/>
    <property type="project" value="UniProtKB-ARBA"/>
</dbReference>
<dbReference type="GO" id="GO:0032993">
    <property type="term" value="C:protein-DNA complex"/>
    <property type="evidence" value="ECO:0007669"/>
    <property type="project" value="TreeGrafter"/>
</dbReference>
<dbReference type="SMART" id="SM00862">
    <property type="entry name" value="Trans_reg_C"/>
    <property type="match status" value="1"/>
</dbReference>
<dbReference type="RefSeq" id="WP_092722333.1">
    <property type="nucleotide sequence ID" value="NZ_FNGW01000001.1"/>
</dbReference>
<dbReference type="FunFam" id="1.10.10.10:FF:000018">
    <property type="entry name" value="DNA-binding response regulator ResD"/>
    <property type="match status" value="1"/>
</dbReference>
<dbReference type="PROSITE" id="PS50110">
    <property type="entry name" value="RESPONSE_REGULATORY"/>
    <property type="match status" value="1"/>
</dbReference>
<evidence type="ECO:0000256" key="7">
    <source>
        <dbReference type="ARBA" id="ARBA00023125"/>
    </source>
</evidence>
<keyword evidence="3" id="KW-0963">Cytoplasm</keyword>
<dbReference type="CDD" id="cd17574">
    <property type="entry name" value="REC_OmpR"/>
    <property type="match status" value="1"/>
</dbReference>
<dbReference type="GO" id="GO:0042802">
    <property type="term" value="F:identical protein binding"/>
    <property type="evidence" value="ECO:0007669"/>
    <property type="project" value="UniProtKB-ARBA"/>
</dbReference>
<dbReference type="InterPro" id="IPR039420">
    <property type="entry name" value="WalR-like"/>
</dbReference>
<feature type="DNA-binding region" description="OmpR/PhoB-type" evidence="11">
    <location>
        <begin position="139"/>
        <end position="238"/>
    </location>
</feature>
<dbReference type="AlphaFoldDB" id="A0A1G9IVY4"/>
<dbReference type="EMBL" id="FNGW01000001">
    <property type="protein sequence ID" value="SDL29215.1"/>
    <property type="molecule type" value="Genomic_DNA"/>
</dbReference>
<gene>
    <name evidence="14" type="ORF">SAMN04515677_101402</name>
</gene>
<evidence type="ECO:0000259" key="13">
    <source>
        <dbReference type="PROSITE" id="PS51755"/>
    </source>
</evidence>
<evidence type="ECO:0000256" key="6">
    <source>
        <dbReference type="ARBA" id="ARBA00023015"/>
    </source>
</evidence>
<evidence type="ECO:0000313" key="14">
    <source>
        <dbReference type="EMBL" id="SDL29215.1"/>
    </source>
</evidence>
<evidence type="ECO:0000256" key="1">
    <source>
        <dbReference type="ARBA" id="ARBA00004496"/>
    </source>
</evidence>
<comment type="function">
    <text evidence="9">May play the central regulatory role in sporulation. It may be an element of the effector pathway responsible for the activation of sporulation genes in response to nutritional stress. Spo0A may act in concert with spo0H (a sigma factor) to control the expression of some genes that are critical to the sporulation process.</text>
</comment>
<keyword evidence="15" id="KW-1185">Reference proteome</keyword>
<evidence type="ECO:0000256" key="9">
    <source>
        <dbReference type="ARBA" id="ARBA00024867"/>
    </source>
</evidence>
<dbReference type="Gene3D" id="3.40.50.2300">
    <property type="match status" value="1"/>
</dbReference>
<dbReference type="PROSITE" id="PS51755">
    <property type="entry name" value="OMPR_PHOB"/>
    <property type="match status" value="1"/>
</dbReference>
<dbReference type="STRING" id="1121325.SAMN04515677_101402"/>
<evidence type="ECO:0000313" key="15">
    <source>
        <dbReference type="Proteomes" id="UP000199068"/>
    </source>
</evidence>
<dbReference type="FunFam" id="3.40.50.2300:FF:000021">
    <property type="entry name" value="Two-component system response regulator KdpE"/>
    <property type="match status" value="1"/>
</dbReference>
<feature type="domain" description="OmpR/PhoB-type" evidence="13">
    <location>
        <begin position="139"/>
        <end position="238"/>
    </location>
</feature>
<name>A0A1G9IVY4_9FIRM</name>
<dbReference type="PANTHER" id="PTHR48111:SF52">
    <property type="entry name" value="TRANSCRIPTIONAL REGULATORY PROTEIN YVRH"/>
    <property type="match status" value="1"/>
</dbReference>
<evidence type="ECO:0000256" key="4">
    <source>
        <dbReference type="ARBA" id="ARBA00022553"/>
    </source>
</evidence>
<dbReference type="PANTHER" id="PTHR48111">
    <property type="entry name" value="REGULATOR OF RPOS"/>
    <property type="match status" value="1"/>
</dbReference>
<sequence length="241" mass="28023">MNIKDSKILIVDDEIEILNLLKIALKKEGFDNIYEAQTGKDAIEKFEQHSPDLAILDVMLPDMEGYDICKHIRKTSNIPVLFLSAKGEELDRIMGLAIGADDYITKPFSLKEVSLRVKIQLKRNSIISEMSKEVEEIKEKKLSFGPFEIDEDKIEVKKNGEAIDLKPKEYKMFLYMMKHKNQIISKEKFCDEVWGEDFFGFDNTIMVHIRRLREKIEDNPSKPRYIVNVKGLGYKLTDKEN</sequence>
<feature type="domain" description="Response regulatory" evidence="12">
    <location>
        <begin position="7"/>
        <end position="121"/>
    </location>
</feature>
<dbReference type="InterPro" id="IPR036388">
    <property type="entry name" value="WH-like_DNA-bd_sf"/>
</dbReference>
<evidence type="ECO:0000256" key="5">
    <source>
        <dbReference type="ARBA" id="ARBA00023012"/>
    </source>
</evidence>
<dbReference type="SUPFAM" id="SSF52172">
    <property type="entry name" value="CheY-like"/>
    <property type="match status" value="1"/>
</dbReference>
<organism evidence="14 15">
    <name type="scientific">Romboutsia lituseburensis DSM 797</name>
    <dbReference type="NCBI Taxonomy" id="1121325"/>
    <lineage>
        <taxon>Bacteria</taxon>
        <taxon>Bacillati</taxon>
        <taxon>Bacillota</taxon>
        <taxon>Clostridia</taxon>
        <taxon>Peptostreptococcales</taxon>
        <taxon>Peptostreptococcaceae</taxon>
        <taxon>Romboutsia</taxon>
    </lineage>
</organism>
<protein>
    <recommendedName>
        <fullName evidence="2">Stage 0 sporulation protein A homolog</fullName>
    </recommendedName>
</protein>
<dbReference type="CDD" id="cd00383">
    <property type="entry name" value="trans_reg_C"/>
    <property type="match status" value="1"/>
</dbReference>
<comment type="subcellular location">
    <subcellularLocation>
        <location evidence="1">Cytoplasm</location>
    </subcellularLocation>
</comment>
<dbReference type="SMART" id="SM00448">
    <property type="entry name" value="REC"/>
    <property type="match status" value="1"/>
</dbReference>
<dbReference type="GO" id="GO:0005829">
    <property type="term" value="C:cytosol"/>
    <property type="evidence" value="ECO:0007669"/>
    <property type="project" value="TreeGrafter"/>
</dbReference>
<accession>A0A1G9IVY4</accession>
<dbReference type="Pfam" id="PF00072">
    <property type="entry name" value="Response_reg"/>
    <property type="match status" value="1"/>
</dbReference>
<dbReference type="InterPro" id="IPR001789">
    <property type="entry name" value="Sig_transdc_resp-reg_receiver"/>
</dbReference>
<dbReference type="InterPro" id="IPR001867">
    <property type="entry name" value="OmpR/PhoB-type_DNA-bd"/>
</dbReference>
<dbReference type="Proteomes" id="UP000199068">
    <property type="component" value="Unassembled WGS sequence"/>
</dbReference>
<keyword evidence="7 11" id="KW-0238">DNA-binding</keyword>
<evidence type="ECO:0000259" key="12">
    <source>
        <dbReference type="PROSITE" id="PS50110"/>
    </source>
</evidence>
<proteinExistence type="predicted"/>
<keyword evidence="8" id="KW-0804">Transcription</keyword>
<evidence type="ECO:0000256" key="11">
    <source>
        <dbReference type="PROSITE-ProRule" id="PRU01091"/>
    </source>
</evidence>
<dbReference type="Gene3D" id="1.10.10.10">
    <property type="entry name" value="Winged helix-like DNA-binding domain superfamily/Winged helix DNA-binding domain"/>
    <property type="match status" value="1"/>
</dbReference>
<keyword evidence="5" id="KW-0902">Two-component regulatory system</keyword>
<dbReference type="GO" id="GO:0000156">
    <property type="term" value="F:phosphorelay response regulator activity"/>
    <property type="evidence" value="ECO:0007669"/>
    <property type="project" value="TreeGrafter"/>
</dbReference>
<keyword evidence="4 10" id="KW-0597">Phosphoprotein</keyword>
<evidence type="ECO:0000256" key="2">
    <source>
        <dbReference type="ARBA" id="ARBA00018672"/>
    </source>
</evidence>
<dbReference type="Pfam" id="PF00486">
    <property type="entry name" value="Trans_reg_C"/>
    <property type="match status" value="1"/>
</dbReference>